<comment type="caution">
    <text evidence="2">The sequence shown here is derived from an EMBL/GenBank/DDBJ whole genome shotgun (WGS) entry which is preliminary data.</text>
</comment>
<keyword evidence="3" id="KW-1185">Reference proteome</keyword>
<gene>
    <name evidence="2" type="ORF">ACFPN2_24630</name>
</gene>
<name>A0ABV8SXJ4_9GAMM</name>
<proteinExistence type="predicted"/>
<dbReference type="EMBL" id="JBHSDU010000014">
    <property type="protein sequence ID" value="MFC4312291.1"/>
    <property type="molecule type" value="Genomic_DNA"/>
</dbReference>
<evidence type="ECO:0000259" key="1">
    <source>
        <dbReference type="Pfam" id="PF07746"/>
    </source>
</evidence>
<protein>
    <recommendedName>
        <fullName evidence="1">Extradiol ring-cleavage dioxygenase LigAB LigA subunit domain-containing protein</fullName>
    </recommendedName>
</protein>
<accession>A0ABV8SXJ4</accession>
<dbReference type="InterPro" id="IPR036622">
    <property type="entry name" value="LigA_sf"/>
</dbReference>
<sequence length="84" mass="9775">MSRFGLEAFLFRFDKEPARQEAFKTGSPTSFDGFELDENERRVLLARDVATLYEWGVHPLLIRNFAGTLGIKYVNEYRKRGLES</sequence>
<evidence type="ECO:0000313" key="2">
    <source>
        <dbReference type="EMBL" id="MFC4312291.1"/>
    </source>
</evidence>
<reference evidence="3" key="1">
    <citation type="journal article" date="2019" name="Int. J. Syst. Evol. Microbiol.">
        <title>The Global Catalogue of Microorganisms (GCM) 10K type strain sequencing project: providing services to taxonomists for standard genome sequencing and annotation.</title>
        <authorList>
            <consortium name="The Broad Institute Genomics Platform"/>
            <consortium name="The Broad Institute Genome Sequencing Center for Infectious Disease"/>
            <person name="Wu L."/>
            <person name="Ma J."/>
        </authorList>
    </citation>
    <scope>NUCLEOTIDE SEQUENCE [LARGE SCALE GENOMIC DNA]</scope>
    <source>
        <strain evidence="3">CGMCC 1.10759</strain>
    </source>
</reference>
<dbReference type="Pfam" id="PF07746">
    <property type="entry name" value="LigA"/>
    <property type="match status" value="1"/>
</dbReference>
<dbReference type="Gene3D" id="1.10.700.10">
    <property type="entry name" value="Dioxygenase LigAB, LigA subunit"/>
    <property type="match status" value="1"/>
</dbReference>
<dbReference type="Proteomes" id="UP001595904">
    <property type="component" value="Unassembled WGS sequence"/>
</dbReference>
<evidence type="ECO:0000313" key="3">
    <source>
        <dbReference type="Proteomes" id="UP001595904"/>
    </source>
</evidence>
<dbReference type="RefSeq" id="WP_380601548.1">
    <property type="nucleotide sequence ID" value="NZ_JBHSDU010000014.1"/>
</dbReference>
<dbReference type="InterPro" id="IPR011986">
    <property type="entry name" value="Xdiol_dOase_LigA"/>
</dbReference>
<organism evidence="2 3">
    <name type="scientific">Steroidobacter flavus</name>
    <dbReference type="NCBI Taxonomy" id="1842136"/>
    <lineage>
        <taxon>Bacteria</taxon>
        <taxon>Pseudomonadati</taxon>
        <taxon>Pseudomonadota</taxon>
        <taxon>Gammaproteobacteria</taxon>
        <taxon>Steroidobacterales</taxon>
        <taxon>Steroidobacteraceae</taxon>
        <taxon>Steroidobacter</taxon>
    </lineage>
</organism>
<dbReference type="SUPFAM" id="SSF48076">
    <property type="entry name" value="LigA subunit of an aromatic-ring-opening dioxygenase LigAB"/>
    <property type="match status" value="1"/>
</dbReference>
<feature type="domain" description="Extradiol ring-cleavage dioxygenase LigAB LigA subunit" evidence="1">
    <location>
        <begin position="6"/>
        <end position="73"/>
    </location>
</feature>